<dbReference type="InterPro" id="IPR038765">
    <property type="entry name" value="Papain-like_cys_pep_sf"/>
</dbReference>
<dbReference type="GO" id="GO:0008234">
    <property type="term" value="F:cysteine-type peptidase activity"/>
    <property type="evidence" value="ECO:0007669"/>
    <property type="project" value="UniProtKB-KW"/>
</dbReference>
<comment type="similarity">
    <text evidence="1">Belongs to the peptidase C40 family.</text>
</comment>
<keyword evidence="2" id="KW-0645">Protease</keyword>
<keyword evidence="4" id="KW-0788">Thiol protease</keyword>
<dbReference type="AlphaFoldDB" id="A0A1G6MJQ5"/>
<evidence type="ECO:0000256" key="1">
    <source>
        <dbReference type="ARBA" id="ARBA00007074"/>
    </source>
</evidence>
<name>A0A1G6MJQ5_9ACTN</name>
<dbReference type="STRING" id="604330.SAMN04489857_1373"/>
<sequence length="176" mass="19329">MADSPRAEDAPDPETERLRRLEVLLARRGLPMRRLATGRGHVPEELASASRDQRSLVVHAKGFPWPGPNGCAAWVEGVFQWFGLGLERGDARALYERHCTLTDPGDLRVGMIVAVPRCPASPQAARHGHVGIYVGDGMVMDSADHGVRTVPLALWYGAYGAWEQPRWGWMRGVALA</sequence>
<gene>
    <name evidence="6" type="ORF">SAMN04487824_12216</name>
</gene>
<feature type="domain" description="NlpC/P60" evidence="5">
    <location>
        <begin position="40"/>
        <end position="173"/>
    </location>
</feature>
<dbReference type="InterPro" id="IPR000064">
    <property type="entry name" value="NLP_P60_dom"/>
</dbReference>
<dbReference type="RefSeq" id="WP_090847351.1">
    <property type="nucleotide sequence ID" value="NZ_FMZL01000022.1"/>
</dbReference>
<dbReference type="GO" id="GO:0006508">
    <property type="term" value="P:proteolysis"/>
    <property type="evidence" value="ECO:0007669"/>
    <property type="project" value="UniProtKB-KW"/>
</dbReference>
<accession>A0A1G6MJQ5</accession>
<proteinExistence type="inferred from homology"/>
<dbReference type="SUPFAM" id="SSF54001">
    <property type="entry name" value="Cysteine proteinases"/>
    <property type="match status" value="1"/>
</dbReference>
<evidence type="ECO:0000256" key="2">
    <source>
        <dbReference type="ARBA" id="ARBA00022670"/>
    </source>
</evidence>
<keyword evidence="7" id="KW-1185">Reference proteome</keyword>
<organism evidence="6 7">
    <name type="scientific">Parafannyhessea umbonata</name>
    <dbReference type="NCBI Taxonomy" id="604330"/>
    <lineage>
        <taxon>Bacteria</taxon>
        <taxon>Bacillati</taxon>
        <taxon>Actinomycetota</taxon>
        <taxon>Coriobacteriia</taxon>
        <taxon>Coriobacteriales</taxon>
        <taxon>Atopobiaceae</taxon>
        <taxon>Parafannyhessea</taxon>
    </lineage>
</organism>
<dbReference type="PROSITE" id="PS51935">
    <property type="entry name" value="NLPC_P60"/>
    <property type="match status" value="1"/>
</dbReference>
<evidence type="ECO:0000313" key="6">
    <source>
        <dbReference type="EMBL" id="SDC55467.1"/>
    </source>
</evidence>
<dbReference type="Proteomes" id="UP000198528">
    <property type="component" value="Unassembled WGS sequence"/>
</dbReference>
<reference evidence="7" key="1">
    <citation type="submission" date="2016-10" db="EMBL/GenBank/DDBJ databases">
        <authorList>
            <person name="Varghese N."/>
            <person name="Submissions S."/>
        </authorList>
    </citation>
    <scope>NUCLEOTIDE SEQUENCE [LARGE SCALE GENOMIC DNA]</scope>
    <source>
        <strain evidence="7">DSM 22619</strain>
    </source>
</reference>
<evidence type="ECO:0000313" key="7">
    <source>
        <dbReference type="Proteomes" id="UP000198528"/>
    </source>
</evidence>
<protein>
    <recommendedName>
        <fullName evidence="5">NlpC/P60 domain-containing protein</fullName>
    </recommendedName>
</protein>
<keyword evidence="3" id="KW-0378">Hydrolase</keyword>
<evidence type="ECO:0000256" key="3">
    <source>
        <dbReference type="ARBA" id="ARBA00022801"/>
    </source>
</evidence>
<evidence type="ECO:0000256" key="4">
    <source>
        <dbReference type="ARBA" id="ARBA00022807"/>
    </source>
</evidence>
<dbReference type="Gene3D" id="3.90.1720.10">
    <property type="entry name" value="endopeptidase domain like (from Nostoc punctiforme)"/>
    <property type="match status" value="1"/>
</dbReference>
<dbReference type="EMBL" id="FMZL01000022">
    <property type="protein sequence ID" value="SDC55467.1"/>
    <property type="molecule type" value="Genomic_DNA"/>
</dbReference>
<evidence type="ECO:0000259" key="5">
    <source>
        <dbReference type="PROSITE" id="PS51935"/>
    </source>
</evidence>